<proteinExistence type="inferred from homology"/>
<comment type="caution">
    <text evidence="7">The sequence shown here is derived from an EMBL/GenBank/DDBJ whole genome shotgun (WGS) entry which is preliminary data.</text>
</comment>
<organism evidence="7 8">
    <name type="scientific">Candidatus Iainarchaeum sp</name>
    <dbReference type="NCBI Taxonomy" id="3101447"/>
    <lineage>
        <taxon>Archaea</taxon>
        <taxon>Candidatus Iainarchaeota</taxon>
        <taxon>Candidatus Iainarchaeia</taxon>
        <taxon>Candidatus Iainarchaeales</taxon>
        <taxon>Candidatus Iainarchaeaceae</taxon>
        <taxon>Candidatus Iainarchaeum</taxon>
    </lineage>
</organism>
<keyword evidence="3" id="KW-0687">Ribonucleoprotein</keyword>
<protein>
    <recommendedName>
        <fullName evidence="4">Large ribosomal subunit protein eL31</fullName>
    </recommendedName>
    <alternativeName>
        <fullName evidence="5">50S ribosomal protein L31e</fullName>
    </alternativeName>
</protein>
<dbReference type="GO" id="GO:0005840">
    <property type="term" value="C:ribosome"/>
    <property type="evidence" value="ECO:0007669"/>
    <property type="project" value="UniProtKB-KW"/>
</dbReference>
<evidence type="ECO:0000256" key="4">
    <source>
        <dbReference type="ARBA" id="ARBA00035230"/>
    </source>
</evidence>
<feature type="region of interest" description="Disordered" evidence="6">
    <location>
        <begin position="89"/>
        <end position="145"/>
    </location>
</feature>
<evidence type="ECO:0000256" key="2">
    <source>
        <dbReference type="ARBA" id="ARBA00022980"/>
    </source>
</evidence>
<feature type="compositionally biased region" description="Basic and acidic residues" evidence="6">
    <location>
        <begin position="136"/>
        <end position="145"/>
    </location>
</feature>
<evidence type="ECO:0000313" key="8">
    <source>
        <dbReference type="Proteomes" id="UP000774699"/>
    </source>
</evidence>
<dbReference type="Gene3D" id="3.10.440.10">
    <property type="match status" value="1"/>
</dbReference>
<dbReference type="Pfam" id="PF01198">
    <property type="entry name" value="Ribosomal_L31e"/>
    <property type="match status" value="1"/>
</dbReference>
<accession>A0A8T4C7T8</accession>
<dbReference type="GO" id="GO:0003735">
    <property type="term" value="F:structural constituent of ribosome"/>
    <property type="evidence" value="ECO:0007669"/>
    <property type="project" value="InterPro"/>
</dbReference>
<evidence type="ECO:0000313" key="7">
    <source>
        <dbReference type="EMBL" id="MBM3282511.1"/>
    </source>
</evidence>
<dbReference type="GO" id="GO:0006412">
    <property type="term" value="P:translation"/>
    <property type="evidence" value="ECO:0007669"/>
    <property type="project" value="InterPro"/>
</dbReference>
<dbReference type="InterPro" id="IPR000054">
    <property type="entry name" value="Ribosomal_eL31"/>
</dbReference>
<reference evidence="7" key="1">
    <citation type="submission" date="2019-03" db="EMBL/GenBank/DDBJ databases">
        <title>Lake Tanganyika Metagenome-Assembled Genomes (MAGs).</title>
        <authorList>
            <person name="Tran P."/>
        </authorList>
    </citation>
    <scope>NUCLEOTIDE SEQUENCE</scope>
    <source>
        <strain evidence="7">M_DeepCast_50m_m2_156</strain>
    </source>
</reference>
<sequence length="145" mass="16474">MTHEHIIHLNNVVRIPNTRKANRAIFAIKQYVNKHTHAGMDNIRISNDVNQVVWARGMNHKVNKLSVVWKKKEDQVYVFTPQGKDLKAFEKPAKETTTKKATESKETSHKDMAAETKTTEKAVEKAVASKPAKTSQKAEKKDKAQ</sequence>
<evidence type="ECO:0000256" key="3">
    <source>
        <dbReference type="ARBA" id="ARBA00023274"/>
    </source>
</evidence>
<dbReference type="InterPro" id="IPR023621">
    <property type="entry name" value="Ribosomal_eL31_dom_sf"/>
</dbReference>
<evidence type="ECO:0000256" key="5">
    <source>
        <dbReference type="ARBA" id="ARBA00035378"/>
    </source>
</evidence>
<keyword evidence="2" id="KW-0689">Ribosomal protein</keyword>
<dbReference type="SUPFAM" id="SSF54575">
    <property type="entry name" value="Ribosomal protein L31e"/>
    <property type="match status" value="1"/>
</dbReference>
<dbReference type="GO" id="GO:1990904">
    <property type="term" value="C:ribonucleoprotein complex"/>
    <property type="evidence" value="ECO:0007669"/>
    <property type="project" value="UniProtKB-KW"/>
</dbReference>
<comment type="similarity">
    <text evidence="1">Belongs to the eukaryotic ribosomal protein eL31 family.</text>
</comment>
<dbReference type="Proteomes" id="UP000774699">
    <property type="component" value="Unassembled WGS sequence"/>
</dbReference>
<dbReference type="SMART" id="SM01380">
    <property type="entry name" value="Ribosomal_L31e"/>
    <property type="match status" value="1"/>
</dbReference>
<dbReference type="EMBL" id="VGJJ01000038">
    <property type="protein sequence ID" value="MBM3282511.1"/>
    <property type="molecule type" value="Genomic_DNA"/>
</dbReference>
<gene>
    <name evidence="7" type="ORF">FJY86_04200</name>
</gene>
<name>A0A8T4C7T8_9ARCH</name>
<evidence type="ECO:0000256" key="1">
    <source>
        <dbReference type="ARBA" id="ARBA00010808"/>
    </source>
</evidence>
<dbReference type="AlphaFoldDB" id="A0A8T4C7T8"/>
<feature type="compositionally biased region" description="Basic and acidic residues" evidence="6">
    <location>
        <begin position="89"/>
        <end position="124"/>
    </location>
</feature>
<evidence type="ECO:0000256" key="6">
    <source>
        <dbReference type="SAM" id="MobiDB-lite"/>
    </source>
</evidence>